<dbReference type="RefSeq" id="WP_003523327.1">
    <property type="nucleotide sequence ID" value="NZ_CABKQO010000001.1"/>
</dbReference>
<evidence type="ECO:0000313" key="3">
    <source>
        <dbReference type="Proteomes" id="UP000501069"/>
    </source>
</evidence>
<evidence type="ECO:0000313" key="2">
    <source>
        <dbReference type="EMBL" id="QIX93535.1"/>
    </source>
</evidence>
<feature type="compositionally biased region" description="Polar residues" evidence="1">
    <location>
        <begin position="1"/>
        <end position="13"/>
    </location>
</feature>
<dbReference type="NCBIfam" id="TIGR02530">
    <property type="entry name" value="flg_new"/>
    <property type="match status" value="1"/>
</dbReference>
<dbReference type="InterPro" id="IPR013367">
    <property type="entry name" value="Flagellar_put"/>
</dbReference>
<proteinExistence type="predicted"/>
<organism evidence="2 3">
    <name type="scientific">Enterocloster clostridioformis</name>
    <dbReference type="NCBI Taxonomy" id="1531"/>
    <lineage>
        <taxon>Bacteria</taxon>
        <taxon>Bacillati</taxon>
        <taxon>Bacillota</taxon>
        <taxon>Clostridia</taxon>
        <taxon>Lachnospirales</taxon>
        <taxon>Lachnospiraceae</taxon>
        <taxon>Enterocloster</taxon>
    </lineage>
</organism>
<sequence length="125" mass="13845">MGTNEIHNLNHAQSLGAGHAARRQTGDGIRGFEELIQEKARDRLNFSKHATKRLDERGIAIDNRLLGDLEHAVDEARKKGSKDVAVIGSKGMFIVNVPNNTVVTTMSQDDMKNRIFTNIDSAVFM</sequence>
<keyword evidence="2" id="KW-0282">Flagellum</keyword>
<reference evidence="2 3" key="1">
    <citation type="submission" date="2019-11" db="EMBL/GenBank/DDBJ databases">
        <title>FDA dAtabase for Regulatory Grade micrObial Sequences (FDA-ARGOS): Supporting development and validation of Infectious Disease Dx tests.</title>
        <authorList>
            <person name="Turner S."/>
            <person name="Byrd R."/>
            <person name="Tallon L."/>
            <person name="Sadzewicz L."/>
            <person name="Vavikolanu K."/>
            <person name="Mehta A."/>
            <person name="Aluvathingal J."/>
            <person name="Nadendla S."/>
            <person name="Myers T."/>
            <person name="Yan Y."/>
            <person name="Sichtig H."/>
        </authorList>
    </citation>
    <scope>NUCLEOTIDE SEQUENCE [LARGE SCALE GENOMIC DNA]</scope>
    <source>
        <strain evidence="2 3">FDAARGOS_739</strain>
    </source>
</reference>
<gene>
    <name evidence="2" type="ORF">FOC47_25145</name>
</gene>
<dbReference type="GeneID" id="57964487"/>
<dbReference type="Proteomes" id="UP000501069">
    <property type="component" value="Chromosome"/>
</dbReference>
<dbReference type="EMBL" id="CP050964">
    <property type="protein sequence ID" value="QIX93535.1"/>
    <property type="molecule type" value="Genomic_DNA"/>
</dbReference>
<dbReference type="Pfam" id="PF12611">
    <property type="entry name" value="Flagellar_put"/>
    <property type="match status" value="1"/>
</dbReference>
<keyword evidence="2" id="KW-0966">Cell projection</keyword>
<evidence type="ECO:0000256" key="1">
    <source>
        <dbReference type="SAM" id="MobiDB-lite"/>
    </source>
</evidence>
<name>A0AAP9M523_9FIRM</name>
<dbReference type="AlphaFoldDB" id="A0AAP9M523"/>
<accession>A0AAP9M523</accession>
<protein>
    <submittedName>
        <fullName evidence="2">Flagellar operon protein</fullName>
    </submittedName>
</protein>
<feature type="region of interest" description="Disordered" evidence="1">
    <location>
        <begin position="1"/>
        <end position="22"/>
    </location>
</feature>
<keyword evidence="2" id="KW-0969">Cilium</keyword>